<reference evidence="1" key="1">
    <citation type="submission" date="2023-02" db="EMBL/GenBank/DDBJ databases">
        <title>Nocardiopsis ansamitocini NBRC 112285.</title>
        <authorList>
            <person name="Ichikawa N."/>
            <person name="Sato H."/>
            <person name="Tonouchi N."/>
        </authorList>
    </citation>
    <scope>NUCLEOTIDE SEQUENCE</scope>
    <source>
        <strain evidence="1">NBRC 112285</strain>
    </source>
</reference>
<accession>A0A9W6UI55</accession>
<dbReference type="InterPro" id="IPR012341">
    <property type="entry name" value="6hp_glycosidase-like_sf"/>
</dbReference>
<dbReference type="InterPro" id="IPR008928">
    <property type="entry name" value="6-hairpin_glycosidase_sf"/>
</dbReference>
<protein>
    <submittedName>
        <fullName evidence="1">Prenyltransferase</fullName>
    </submittedName>
</protein>
<dbReference type="AlphaFoldDB" id="A0A9W6UI55"/>
<keyword evidence="2" id="KW-1185">Reference proteome</keyword>
<sequence length="358" mass="39299">MIRSDLPELPGVLSGDEIAQSARYLLDCQEHSGAIPWFRGGHLDAWDHVECAMALSATGHRDAAARAYDWLADVQDADGAWPARMRQGRVADPIREPNHAAYLAVGVWHHVLVTGDDAFARRLWPAVRRAVDFVLGLRTERGEIRWARDPDGSAGDHALLTGCASIHQGLRCAVALAEHLGRPQPDWELAAAQLGHLVCEHESVFADRSRYSMDWYYPILGGAMRGERARDRVAERWDTFVVPELGIRCVSDQPWVTGAESSELVLSLAAIGETDRGVEVLSWIQHLRDPDDGAYWTGYQFAEQVRWPVERSTWTAAAVILAADALCGATPGSRVFTDLPVETAPVDPAHCGCTSLVG</sequence>
<dbReference type="EMBL" id="BSQG01000001">
    <property type="protein sequence ID" value="GLU46700.1"/>
    <property type="molecule type" value="Genomic_DNA"/>
</dbReference>
<dbReference type="RefSeq" id="WP_285757527.1">
    <property type="nucleotide sequence ID" value="NZ_BSQG01000001.1"/>
</dbReference>
<gene>
    <name evidence="1" type="ORF">Nans01_10510</name>
</gene>
<evidence type="ECO:0000313" key="2">
    <source>
        <dbReference type="Proteomes" id="UP001165092"/>
    </source>
</evidence>
<dbReference type="Gene3D" id="1.50.10.10">
    <property type="match status" value="1"/>
</dbReference>
<proteinExistence type="predicted"/>
<dbReference type="Proteomes" id="UP001165092">
    <property type="component" value="Unassembled WGS sequence"/>
</dbReference>
<evidence type="ECO:0000313" key="1">
    <source>
        <dbReference type="EMBL" id="GLU46700.1"/>
    </source>
</evidence>
<comment type="caution">
    <text evidence="1">The sequence shown here is derived from an EMBL/GenBank/DDBJ whole genome shotgun (WGS) entry which is preliminary data.</text>
</comment>
<dbReference type="GO" id="GO:0005975">
    <property type="term" value="P:carbohydrate metabolic process"/>
    <property type="evidence" value="ECO:0007669"/>
    <property type="project" value="InterPro"/>
</dbReference>
<dbReference type="SUPFAM" id="SSF48208">
    <property type="entry name" value="Six-hairpin glycosidases"/>
    <property type="match status" value="1"/>
</dbReference>
<organism evidence="1 2">
    <name type="scientific">Nocardiopsis ansamitocini</name>
    <dbReference type="NCBI Taxonomy" id="1670832"/>
    <lineage>
        <taxon>Bacteria</taxon>
        <taxon>Bacillati</taxon>
        <taxon>Actinomycetota</taxon>
        <taxon>Actinomycetes</taxon>
        <taxon>Streptosporangiales</taxon>
        <taxon>Nocardiopsidaceae</taxon>
        <taxon>Nocardiopsis</taxon>
    </lineage>
</organism>
<name>A0A9W6UI55_9ACTN</name>